<proteinExistence type="predicted"/>
<evidence type="ECO:0000259" key="2">
    <source>
        <dbReference type="Pfam" id="PF07833"/>
    </source>
</evidence>
<feature type="signal peptide" evidence="1">
    <location>
        <begin position="1"/>
        <end position="22"/>
    </location>
</feature>
<feature type="chain" id="PRO_5039010709" evidence="1">
    <location>
        <begin position="23"/>
        <end position="525"/>
    </location>
</feature>
<dbReference type="GO" id="GO:0005085">
    <property type="term" value="F:guanyl-nucleotide exchange factor activity"/>
    <property type="evidence" value="ECO:0007669"/>
    <property type="project" value="TreeGrafter"/>
</dbReference>
<dbReference type="PANTHER" id="PTHR45982:SF5">
    <property type="entry name" value="RCC DOMAIN-CONTAINING PROTEIN ATS1"/>
    <property type="match status" value="1"/>
</dbReference>
<name>A0A1G8ERK5_9BACL</name>
<evidence type="ECO:0000313" key="3">
    <source>
        <dbReference type="EMBL" id="SDH72359.1"/>
    </source>
</evidence>
<dbReference type="Proteomes" id="UP000199050">
    <property type="component" value="Unassembled WGS sequence"/>
</dbReference>
<dbReference type="AlphaFoldDB" id="A0A1G8ERK5"/>
<dbReference type="InterPro" id="IPR012854">
    <property type="entry name" value="Cu_amine_oxidase-like_N"/>
</dbReference>
<dbReference type="Gene3D" id="2.130.10.30">
    <property type="entry name" value="Regulator of chromosome condensation 1/beta-lactamase-inhibitor protein II"/>
    <property type="match status" value="2"/>
</dbReference>
<dbReference type="SUPFAM" id="SSF50985">
    <property type="entry name" value="RCC1/BLIP-II"/>
    <property type="match status" value="1"/>
</dbReference>
<organism evidence="3 4">
    <name type="scientific">Paenibacillus typhae</name>
    <dbReference type="NCBI Taxonomy" id="1174501"/>
    <lineage>
        <taxon>Bacteria</taxon>
        <taxon>Bacillati</taxon>
        <taxon>Bacillota</taxon>
        <taxon>Bacilli</taxon>
        <taxon>Bacillales</taxon>
        <taxon>Paenibacillaceae</taxon>
        <taxon>Paenibacillus</taxon>
    </lineage>
</organism>
<keyword evidence="1" id="KW-0732">Signal</keyword>
<dbReference type="GO" id="GO:0005737">
    <property type="term" value="C:cytoplasm"/>
    <property type="evidence" value="ECO:0007669"/>
    <property type="project" value="TreeGrafter"/>
</dbReference>
<dbReference type="STRING" id="1174501.SAMN05216192_1011"/>
<feature type="domain" description="Copper amine oxidase-like N-terminal" evidence="2">
    <location>
        <begin position="396"/>
        <end position="522"/>
    </location>
</feature>
<protein>
    <submittedName>
        <fullName evidence="3">Copper amine oxidase N-terminal domain-containing protein</fullName>
    </submittedName>
</protein>
<dbReference type="EMBL" id="FNDX01000001">
    <property type="protein sequence ID" value="SDH72359.1"/>
    <property type="molecule type" value="Genomic_DNA"/>
</dbReference>
<gene>
    <name evidence="3" type="ORF">SAMN05216192_1011</name>
</gene>
<evidence type="ECO:0000313" key="4">
    <source>
        <dbReference type="Proteomes" id="UP000199050"/>
    </source>
</evidence>
<dbReference type="Gene3D" id="3.30.457.10">
    <property type="entry name" value="Copper amine oxidase-like, N-terminal domain"/>
    <property type="match status" value="1"/>
</dbReference>
<dbReference type="InterPro" id="IPR009091">
    <property type="entry name" value="RCC1/BLIP-II"/>
</dbReference>
<evidence type="ECO:0000256" key="1">
    <source>
        <dbReference type="SAM" id="SignalP"/>
    </source>
</evidence>
<dbReference type="RefSeq" id="WP_090710988.1">
    <property type="nucleotide sequence ID" value="NZ_CBCSKY010000010.1"/>
</dbReference>
<dbReference type="OrthoDB" id="27389at2"/>
<dbReference type="PANTHER" id="PTHR45982">
    <property type="entry name" value="REGULATOR OF CHROMOSOME CONDENSATION"/>
    <property type="match status" value="1"/>
</dbReference>
<dbReference type="InterPro" id="IPR051553">
    <property type="entry name" value="Ran_GTPase-activating"/>
</dbReference>
<dbReference type="SUPFAM" id="SSF55383">
    <property type="entry name" value="Copper amine oxidase, domain N"/>
    <property type="match status" value="1"/>
</dbReference>
<dbReference type="InterPro" id="IPR036582">
    <property type="entry name" value="Mao_N_sf"/>
</dbReference>
<dbReference type="Pfam" id="PF07833">
    <property type="entry name" value="Cu_amine_oxidN1"/>
    <property type="match status" value="1"/>
</dbReference>
<keyword evidence="4" id="KW-1185">Reference proteome</keyword>
<sequence>MKKWTKLLGLALSLAAAAGFPASGNGAAAAAADTTAAVTSIADYGPDHLIKTDGSLWVWGDSRSVPTRVPGLAEVKASFGLAGGGGLAVKQDHSVWQWQTNTKTLAIETLPVAEMTNLTGLSMVQGTYLAVSGAGAVYQAALPDDGTSRVSFSPVNGIDGVTAAGGYFEDNEQGAWKRFLFLKQDGTVWTSTDQLTSFQPVRKLSGIIQLENNFALAGDGTVWTWPVESIYNPVAGSDVMNPVPVTGLKDIRILRDNGRSTLAIDNSANLWFRGMTITGSSDGTTFHEQTVPLRFTGIRNVTNAYIMERSIVALTADGKVYTTSIEEETITADAVFTLLASNITSIKGGGRHIIMQKSDGTLWGWGVNKNAQLGYANYDFNFDQPVPMQKPIAVTLNGEPVNLTNGVITRGGQNFVPLRSLFDKLGAIVAYKENHTITPNSNGGTASKVEKIVTITRTAVSKPSLSISINTVSGETIVNGTAVTLARPPFIVNGTIYLPLRFISEQLGATVNWLPQQEEIAISMK</sequence>
<accession>A0A1G8ERK5</accession>
<reference evidence="4" key="1">
    <citation type="submission" date="2016-10" db="EMBL/GenBank/DDBJ databases">
        <authorList>
            <person name="Varghese N."/>
            <person name="Submissions S."/>
        </authorList>
    </citation>
    <scope>NUCLEOTIDE SEQUENCE [LARGE SCALE GENOMIC DNA]</scope>
    <source>
        <strain evidence="4">CGMCC 1.11012</strain>
    </source>
</reference>